<dbReference type="Gene3D" id="2.130.10.10">
    <property type="entry name" value="YVTN repeat-like/Quinoprotein amine dehydrogenase"/>
    <property type="match status" value="2"/>
</dbReference>
<feature type="compositionally biased region" description="Polar residues" evidence="4">
    <location>
        <begin position="765"/>
        <end position="796"/>
    </location>
</feature>
<dbReference type="PANTHER" id="PTHR14221:SF41">
    <property type="entry name" value="TRANSDUCIN_WD40 REPEAT-LIKE SUPERFAMILY PROTEIN"/>
    <property type="match status" value="1"/>
</dbReference>
<keyword evidence="2" id="KW-0677">Repeat</keyword>
<feature type="region of interest" description="Disordered" evidence="4">
    <location>
        <begin position="458"/>
        <end position="519"/>
    </location>
</feature>
<keyword evidence="6" id="KW-1185">Reference proteome</keyword>
<reference evidence="5" key="1">
    <citation type="submission" date="2017-07" db="EMBL/GenBank/DDBJ databases">
        <title>Taro Niue Genome Assembly and Annotation.</title>
        <authorList>
            <person name="Atibalentja N."/>
            <person name="Keating K."/>
            <person name="Fields C.J."/>
        </authorList>
    </citation>
    <scope>NUCLEOTIDE SEQUENCE</scope>
    <source>
        <strain evidence="5">Niue_2</strain>
        <tissue evidence="5">Leaf</tissue>
    </source>
</reference>
<feature type="region of interest" description="Disordered" evidence="4">
    <location>
        <begin position="321"/>
        <end position="352"/>
    </location>
</feature>
<dbReference type="Pfam" id="PF00400">
    <property type="entry name" value="WD40"/>
    <property type="match status" value="3"/>
</dbReference>
<evidence type="ECO:0000313" key="5">
    <source>
        <dbReference type="EMBL" id="MQL77869.1"/>
    </source>
</evidence>
<dbReference type="SMART" id="SM00320">
    <property type="entry name" value="WD40"/>
    <property type="match status" value="5"/>
</dbReference>
<dbReference type="PANTHER" id="PTHR14221">
    <property type="entry name" value="WD REPEAT DOMAIN 44"/>
    <property type="match status" value="1"/>
</dbReference>
<dbReference type="InterPro" id="IPR015943">
    <property type="entry name" value="WD40/YVTN_repeat-like_dom_sf"/>
</dbReference>
<name>A0A843UCJ8_COLES</name>
<proteinExistence type="predicted"/>
<evidence type="ECO:0000256" key="1">
    <source>
        <dbReference type="ARBA" id="ARBA00022574"/>
    </source>
</evidence>
<gene>
    <name evidence="5" type="ORF">Taro_010291</name>
</gene>
<feature type="compositionally biased region" description="Basic and acidic residues" evidence="4">
    <location>
        <begin position="820"/>
        <end position="830"/>
    </location>
</feature>
<dbReference type="InterPro" id="IPR001680">
    <property type="entry name" value="WD40_rpt"/>
</dbReference>
<feature type="compositionally biased region" description="Low complexity" evidence="4">
    <location>
        <begin position="506"/>
        <end position="519"/>
    </location>
</feature>
<dbReference type="PROSITE" id="PS50294">
    <property type="entry name" value="WD_REPEATS_REGION"/>
    <property type="match status" value="1"/>
</dbReference>
<feature type="repeat" description="WD" evidence="3">
    <location>
        <begin position="563"/>
        <end position="590"/>
    </location>
</feature>
<feature type="region of interest" description="Disordered" evidence="4">
    <location>
        <begin position="375"/>
        <end position="395"/>
    </location>
</feature>
<feature type="repeat" description="WD" evidence="3">
    <location>
        <begin position="419"/>
        <end position="452"/>
    </location>
</feature>
<feature type="compositionally biased region" description="Low complexity" evidence="4">
    <location>
        <begin position="380"/>
        <end position="395"/>
    </location>
</feature>
<evidence type="ECO:0000256" key="3">
    <source>
        <dbReference type="PROSITE-ProRule" id="PRU00221"/>
    </source>
</evidence>
<organism evidence="5 6">
    <name type="scientific">Colocasia esculenta</name>
    <name type="common">Wild taro</name>
    <name type="synonym">Arum esculentum</name>
    <dbReference type="NCBI Taxonomy" id="4460"/>
    <lineage>
        <taxon>Eukaryota</taxon>
        <taxon>Viridiplantae</taxon>
        <taxon>Streptophyta</taxon>
        <taxon>Embryophyta</taxon>
        <taxon>Tracheophyta</taxon>
        <taxon>Spermatophyta</taxon>
        <taxon>Magnoliopsida</taxon>
        <taxon>Liliopsida</taxon>
        <taxon>Araceae</taxon>
        <taxon>Aroideae</taxon>
        <taxon>Colocasieae</taxon>
        <taxon>Colocasia</taxon>
    </lineage>
</organism>
<comment type="caution">
    <text evidence="5">The sequence shown here is derived from an EMBL/GenBank/DDBJ whole genome shotgun (WGS) entry which is preliminary data.</text>
</comment>
<keyword evidence="1 3" id="KW-0853">WD repeat</keyword>
<evidence type="ECO:0000313" key="6">
    <source>
        <dbReference type="Proteomes" id="UP000652761"/>
    </source>
</evidence>
<feature type="region of interest" description="Disordered" evidence="4">
    <location>
        <begin position="1"/>
        <end position="25"/>
    </location>
</feature>
<feature type="region of interest" description="Disordered" evidence="4">
    <location>
        <begin position="159"/>
        <end position="182"/>
    </location>
</feature>
<evidence type="ECO:0000256" key="4">
    <source>
        <dbReference type="SAM" id="MobiDB-lite"/>
    </source>
</evidence>
<evidence type="ECO:0000256" key="2">
    <source>
        <dbReference type="ARBA" id="ARBA00022737"/>
    </source>
</evidence>
<dbReference type="InterPro" id="IPR040324">
    <property type="entry name" value="WDR44/Dgr2"/>
</dbReference>
<sequence length="927" mass="98945">MTMAAAPRLDGQAGAWASGRAEDDGAADDDCFFESLDRVSSSISFIGGCPCSSSDSDVDAGRCSFASAVGGPLEFRSFAYISSRSASSSSSVEKSPDEDYGVWMAEPMSIEERRRRLLQGMGLASRKDFGSARSASVGRSGRKDLAPAVAAAAGAASSGDAAAASSEDVTSPSAIVRSKSDTGAVAETARVQRLVHLLGTPSPPRSIARASSMPACFSLSPRSGGCEGRGTSAWEASMEGNPEISGNGGEAIAPGHDTKFCTIKDLDTGKEFVIDELTDEGSRNRLSDPKTGLRLTIEEFEKSLGYSPIVKELMRRANFGLGGGSRGAGSDSKKRNSANGSSSSDKRRSGKKGIGWLKNIKGVANSVTALMLEKEREAGSSTRTAPLAATAASSTERMKVRQRRKPHKELTGLYLCQEIQAHQGSIWTIKFSQDAQLLASAGEDRVIHIWQVIEGDDGAPSSFRRTEEDAKTISSLVSSPDGSAPSGSPPRSGPLDGRPSHRSKSSRISSSKKSSSLPPHIIPGAVFSLSKNPICSFHGHQDDVLDLSWSKSQVRHLCFLFSVTCIQFNPIDDRYFISGSLDAKVRIWNIPDRQVVDWTDLNEMVTAACYTPDGQGAIVGSHKGNCRFYSTSDGKLHQKAQIEIQNKKRKSNAKKITGFQFVPGNPSEVLITSADSQVRVFDGTTLVHKFRGFRNTSSQISASFTADGNYVVCASEDSHVYLWKPEGTRSSGGTGKGKTWITTRSYEHFHCKDVSVAIPWPPGGSSKTESPILSSWSRQKTHQSPLRSPDLQQPVSSMITVTEDVVTSCRSQIPPLPKKSHSDQSPRGTEEEVCNPSHSGQLFGGSSSISASNWLMSGAISSISALNSFASLSSSSRWHNGGGNRSTNIPASTAWGLVVVTAGLGGEIKIYQNFGIPRLLSRQSHIF</sequence>
<feature type="region of interest" description="Disordered" evidence="4">
    <location>
        <begin position="809"/>
        <end position="839"/>
    </location>
</feature>
<dbReference type="AlphaFoldDB" id="A0A843UCJ8"/>
<dbReference type="EMBL" id="NMUH01000370">
    <property type="protein sequence ID" value="MQL77869.1"/>
    <property type="molecule type" value="Genomic_DNA"/>
</dbReference>
<dbReference type="OrthoDB" id="408728at2759"/>
<dbReference type="PROSITE" id="PS50082">
    <property type="entry name" value="WD_REPEATS_2"/>
    <property type="match status" value="2"/>
</dbReference>
<feature type="region of interest" description="Disordered" evidence="4">
    <location>
        <begin position="760"/>
        <end position="796"/>
    </location>
</feature>
<dbReference type="InterPro" id="IPR036322">
    <property type="entry name" value="WD40_repeat_dom_sf"/>
</dbReference>
<dbReference type="Proteomes" id="UP000652761">
    <property type="component" value="Unassembled WGS sequence"/>
</dbReference>
<evidence type="ECO:0008006" key="7">
    <source>
        <dbReference type="Google" id="ProtNLM"/>
    </source>
</evidence>
<protein>
    <recommendedName>
        <fullName evidence="7">WD repeat-containing protein 44</fullName>
    </recommendedName>
</protein>
<accession>A0A843UCJ8</accession>
<dbReference type="SUPFAM" id="SSF50978">
    <property type="entry name" value="WD40 repeat-like"/>
    <property type="match status" value="1"/>
</dbReference>